<dbReference type="Gene3D" id="2.60.120.10">
    <property type="entry name" value="Jelly Rolls"/>
    <property type="match status" value="1"/>
</dbReference>
<feature type="compositionally biased region" description="Basic and acidic residues" evidence="1">
    <location>
        <begin position="393"/>
        <end position="402"/>
    </location>
</feature>
<gene>
    <name evidence="3" type="ORF">MAR_023910</name>
</gene>
<dbReference type="CDD" id="cd00038">
    <property type="entry name" value="CAP_ED"/>
    <property type="match status" value="1"/>
</dbReference>
<name>A0ABY7DPC2_MYAAR</name>
<dbReference type="PANTHER" id="PTHR23011:SF28">
    <property type="entry name" value="CYCLIC NUCLEOTIDE-BINDING DOMAIN CONTAINING PROTEIN"/>
    <property type="match status" value="1"/>
</dbReference>
<proteinExistence type="predicted"/>
<evidence type="ECO:0000313" key="3">
    <source>
        <dbReference type="EMBL" id="WAQ99537.1"/>
    </source>
</evidence>
<dbReference type="InterPro" id="IPR000595">
    <property type="entry name" value="cNMP-bd_dom"/>
</dbReference>
<dbReference type="InterPro" id="IPR018490">
    <property type="entry name" value="cNMP-bd_dom_sf"/>
</dbReference>
<evidence type="ECO:0000256" key="1">
    <source>
        <dbReference type="SAM" id="MobiDB-lite"/>
    </source>
</evidence>
<dbReference type="PROSITE" id="PS50042">
    <property type="entry name" value="CNMP_BINDING_3"/>
    <property type="match status" value="1"/>
</dbReference>
<organism evidence="3 4">
    <name type="scientific">Mya arenaria</name>
    <name type="common">Soft-shell clam</name>
    <dbReference type="NCBI Taxonomy" id="6604"/>
    <lineage>
        <taxon>Eukaryota</taxon>
        <taxon>Metazoa</taxon>
        <taxon>Spiralia</taxon>
        <taxon>Lophotrochozoa</taxon>
        <taxon>Mollusca</taxon>
        <taxon>Bivalvia</taxon>
        <taxon>Autobranchia</taxon>
        <taxon>Heteroconchia</taxon>
        <taxon>Euheterodonta</taxon>
        <taxon>Imparidentia</taxon>
        <taxon>Neoheterodontei</taxon>
        <taxon>Myida</taxon>
        <taxon>Myoidea</taxon>
        <taxon>Myidae</taxon>
        <taxon>Mya</taxon>
    </lineage>
</organism>
<dbReference type="Proteomes" id="UP001164746">
    <property type="component" value="Chromosome 3"/>
</dbReference>
<accession>A0ABY7DPC2</accession>
<feature type="domain" description="Cyclic nucleotide-binding" evidence="2">
    <location>
        <begin position="224"/>
        <end position="315"/>
    </location>
</feature>
<protein>
    <submittedName>
        <fullName evidence="3">CNBD2-like protein</fullName>
    </submittedName>
</protein>
<sequence>MPDRSKEVLAWLVGAIVDAHDGKSHGSCSNDTFSPGHGPHATASGTDELCVTPDSGGFGTPGGKKRNMLTPSPSGRQSTAIQKVVAKEYRRKQLRDKFITCIKSVKAVCRLSASAKNKVIAFFSAASPYRQTDMPGMRTFMDIANEESTTEENMKNAGLSFDPNYFKAIREISLSSETKNILTTSPDRRTPEHVQTAMFGLQCLRSYAEYPLHMQEKLAKVAWYEVVAPKRIIIRQGHFAENFYFILSGHAVVTILLKNPKTGATFVKTATIMKKGMSFGELALLHHSKRTATVTSQDTVQLLSIGREDFFDIFMSVDGDDNMPHHIRFVSNLDFMKDWPIEELIEHPEHCLLHFFKRNTTIVANSNNSEWLYIVKSGSSPKVDSGLRSKPNSTKEEDKDKKGLDSLRFEGDVQRAHTSVSLVSRGAECIMLSKDFFVKHVNTAVRMRHRETVQQYPEEKIFQDNLQIKEDWTAYRKVLLNDITSRIKENSNRFMS</sequence>
<feature type="region of interest" description="Disordered" evidence="1">
    <location>
        <begin position="56"/>
        <end position="78"/>
    </location>
</feature>
<dbReference type="SMART" id="SM00100">
    <property type="entry name" value="cNMP"/>
    <property type="match status" value="1"/>
</dbReference>
<dbReference type="InterPro" id="IPR018488">
    <property type="entry name" value="cNMP-bd_CS"/>
</dbReference>
<dbReference type="EMBL" id="CP111014">
    <property type="protein sequence ID" value="WAQ99537.1"/>
    <property type="molecule type" value="Genomic_DNA"/>
</dbReference>
<dbReference type="InterPro" id="IPR014710">
    <property type="entry name" value="RmlC-like_jellyroll"/>
</dbReference>
<dbReference type="SUPFAM" id="SSF51206">
    <property type="entry name" value="cAMP-binding domain-like"/>
    <property type="match status" value="2"/>
</dbReference>
<reference evidence="3" key="1">
    <citation type="submission" date="2022-11" db="EMBL/GenBank/DDBJ databases">
        <title>Centuries of genome instability and evolution in soft-shell clam transmissible cancer (bioRxiv).</title>
        <authorList>
            <person name="Hart S.F.M."/>
            <person name="Yonemitsu M.A."/>
            <person name="Giersch R.M."/>
            <person name="Beal B.F."/>
            <person name="Arriagada G."/>
            <person name="Davis B.W."/>
            <person name="Ostrander E.A."/>
            <person name="Goff S.P."/>
            <person name="Metzger M.J."/>
        </authorList>
    </citation>
    <scope>NUCLEOTIDE SEQUENCE</scope>
    <source>
        <strain evidence="3">MELC-2E11</strain>
        <tissue evidence="3">Siphon/mantle</tissue>
    </source>
</reference>
<feature type="region of interest" description="Disordered" evidence="1">
    <location>
        <begin position="380"/>
        <end position="402"/>
    </location>
</feature>
<evidence type="ECO:0000313" key="4">
    <source>
        <dbReference type="Proteomes" id="UP001164746"/>
    </source>
</evidence>
<dbReference type="PROSITE" id="PS00889">
    <property type="entry name" value="CNMP_BINDING_2"/>
    <property type="match status" value="1"/>
</dbReference>
<feature type="compositionally biased region" description="Polar residues" evidence="1">
    <location>
        <begin position="69"/>
        <end position="78"/>
    </location>
</feature>
<dbReference type="Pfam" id="PF00027">
    <property type="entry name" value="cNMP_binding"/>
    <property type="match status" value="1"/>
</dbReference>
<dbReference type="PANTHER" id="PTHR23011">
    <property type="entry name" value="CYCLIC NUCLEOTIDE-BINDING DOMAIN CONTAINING PROTEIN"/>
    <property type="match status" value="1"/>
</dbReference>
<keyword evidence="4" id="KW-1185">Reference proteome</keyword>
<evidence type="ECO:0000259" key="2">
    <source>
        <dbReference type="PROSITE" id="PS50042"/>
    </source>
</evidence>